<dbReference type="InterPro" id="IPR003598">
    <property type="entry name" value="Ig_sub2"/>
</dbReference>
<evidence type="ECO:0000256" key="4">
    <source>
        <dbReference type="ARBA" id="ARBA00023180"/>
    </source>
</evidence>
<name>A0A1B6LW55_9HEMI</name>
<dbReference type="CDD" id="cd00096">
    <property type="entry name" value="Ig"/>
    <property type="match status" value="2"/>
</dbReference>
<keyword evidence="4" id="KW-0325">Glycoprotein</keyword>
<evidence type="ECO:0000256" key="3">
    <source>
        <dbReference type="ARBA" id="ARBA00023157"/>
    </source>
</evidence>
<dbReference type="PROSITE" id="PS50835">
    <property type="entry name" value="IG_LIKE"/>
    <property type="match status" value="3"/>
</dbReference>
<keyword evidence="7" id="KW-0812">Transmembrane</keyword>
<dbReference type="InterPro" id="IPR007110">
    <property type="entry name" value="Ig-like_dom"/>
</dbReference>
<dbReference type="Pfam" id="PF00047">
    <property type="entry name" value="ig"/>
    <property type="match status" value="1"/>
</dbReference>
<dbReference type="SUPFAM" id="SSF48726">
    <property type="entry name" value="Immunoglobulin"/>
    <property type="match status" value="3"/>
</dbReference>
<dbReference type="PANTHER" id="PTHR11640">
    <property type="entry name" value="NEPHRIN"/>
    <property type="match status" value="1"/>
</dbReference>
<dbReference type="InterPro" id="IPR003599">
    <property type="entry name" value="Ig_sub"/>
</dbReference>
<evidence type="ECO:0000259" key="8">
    <source>
        <dbReference type="PROSITE" id="PS50835"/>
    </source>
</evidence>
<evidence type="ECO:0000256" key="7">
    <source>
        <dbReference type="SAM" id="Phobius"/>
    </source>
</evidence>
<sequence>TRSFAHGGSILYEGNTTVDEGEPFTISCFLTLFDPVQWEKDGKVIVSEPGRTSAYAFHEETVDGKVMASLVVKKASSQHSGSYRCNTLSTESHQIYVISAASPLTPNTDFNNYKVLNYAEPLVLTCNESNPSPDFVMKWLKNTKPVTTSEGDRPNIVVKNTSLTIHRAMDDDVANYTCQLVNTKAVDKNNSVVAQADFWVVGRPFVKLPDTVTVIEEEKLKLECIVIGSPPPTVEWKVGNMSYADSEGRVKLSTDPIKKIKNNILELEPIRMSDRGEITCSAHNLATTIVDANESKVFIRVKDKYAALWPFLGICAEVIVLCTVIFIYEKKRNKAELEESDTDQSPEQKNTPDHGKDSVRHRK</sequence>
<feature type="transmembrane region" description="Helical" evidence="7">
    <location>
        <begin position="307"/>
        <end position="328"/>
    </location>
</feature>
<dbReference type="GO" id="GO:0098609">
    <property type="term" value="P:cell-cell adhesion"/>
    <property type="evidence" value="ECO:0007669"/>
    <property type="project" value="TreeGrafter"/>
</dbReference>
<feature type="region of interest" description="Disordered" evidence="6">
    <location>
        <begin position="336"/>
        <end position="363"/>
    </location>
</feature>
<dbReference type="PANTHER" id="PTHR11640:SF31">
    <property type="entry name" value="IRREGULAR CHIASM C-ROUGHEST PROTEIN-RELATED"/>
    <property type="match status" value="1"/>
</dbReference>
<keyword evidence="2 7" id="KW-0472">Membrane</keyword>
<feature type="non-terminal residue" evidence="9">
    <location>
        <position position="1"/>
    </location>
</feature>
<dbReference type="AlphaFoldDB" id="A0A1B6LW55"/>
<feature type="domain" description="Ig-like" evidence="8">
    <location>
        <begin position="204"/>
        <end position="298"/>
    </location>
</feature>
<dbReference type="Gene3D" id="2.60.40.10">
    <property type="entry name" value="Immunoglobulins"/>
    <property type="match status" value="3"/>
</dbReference>
<dbReference type="InterPro" id="IPR036179">
    <property type="entry name" value="Ig-like_dom_sf"/>
</dbReference>
<dbReference type="GO" id="GO:0050839">
    <property type="term" value="F:cell adhesion molecule binding"/>
    <property type="evidence" value="ECO:0007669"/>
    <property type="project" value="TreeGrafter"/>
</dbReference>
<evidence type="ECO:0000256" key="2">
    <source>
        <dbReference type="ARBA" id="ARBA00023136"/>
    </source>
</evidence>
<dbReference type="SMART" id="SM00408">
    <property type="entry name" value="IGc2"/>
    <property type="match status" value="3"/>
</dbReference>
<dbReference type="Pfam" id="PF13927">
    <property type="entry name" value="Ig_3"/>
    <property type="match status" value="1"/>
</dbReference>
<dbReference type="SMART" id="SM00409">
    <property type="entry name" value="IG"/>
    <property type="match status" value="3"/>
</dbReference>
<keyword evidence="5" id="KW-0393">Immunoglobulin domain</keyword>
<reference evidence="9" key="1">
    <citation type="submission" date="2015-11" db="EMBL/GenBank/DDBJ databases">
        <title>De novo transcriptome assembly of four potential Pierce s Disease insect vectors from Arizona vineyards.</title>
        <authorList>
            <person name="Tassone E.E."/>
        </authorList>
    </citation>
    <scope>NUCLEOTIDE SEQUENCE</scope>
</reference>
<dbReference type="InterPro" id="IPR013098">
    <property type="entry name" value="Ig_I-set"/>
</dbReference>
<dbReference type="GO" id="GO:0005886">
    <property type="term" value="C:plasma membrane"/>
    <property type="evidence" value="ECO:0007669"/>
    <property type="project" value="TreeGrafter"/>
</dbReference>
<comment type="subcellular location">
    <subcellularLocation>
        <location evidence="1">Membrane</location>
        <topology evidence="1">Single-pass type I membrane protein</topology>
    </subcellularLocation>
</comment>
<proteinExistence type="predicted"/>
<keyword evidence="7" id="KW-1133">Transmembrane helix</keyword>
<accession>A0A1B6LW55</accession>
<dbReference type="InterPro" id="IPR013151">
    <property type="entry name" value="Immunoglobulin_dom"/>
</dbReference>
<evidence type="ECO:0000256" key="6">
    <source>
        <dbReference type="SAM" id="MobiDB-lite"/>
    </source>
</evidence>
<dbReference type="Pfam" id="PF07679">
    <property type="entry name" value="I-set"/>
    <property type="match status" value="1"/>
</dbReference>
<keyword evidence="3" id="KW-1015">Disulfide bond</keyword>
<dbReference type="GO" id="GO:0005911">
    <property type="term" value="C:cell-cell junction"/>
    <property type="evidence" value="ECO:0007669"/>
    <property type="project" value="TreeGrafter"/>
</dbReference>
<gene>
    <name evidence="9" type="ORF">g.9374</name>
</gene>
<protein>
    <recommendedName>
        <fullName evidence="8">Ig-like domain-containing protein</fullName>
    </recommendedName>
</protein>
<evidence type="ECO:0000313" key="9">
    <source>
        <dbReference type="EMBL" id="JAT27905.1"/>
    </source>
</evidence>
<dbReference type="EMBL" id="GEBQ01012072">
    <property type="protein sequence ID" value="JAT27905.1"/>
    <property type="molecule type" value="Transcribed_RNA"/>
</dbReference>
<dbReference type="InterPro" id="IPR051275">
    <property type="entry name" value="Cell_adhesion_signaling"/>
</dbReference>
<evidence type="ECO:0000256" key="5">
    <source>
        <dbReference type="ARBA" id="ARBA00023319"/>
    </source>
</evidence>
<feature type="domain" description="Ig-like" evidence="8">
    <location>
        <begin position="1"/>
        <end position="96"/>
    </location>
</feature>
<feature type="compositionally biased region" description="Basic and acidic residues" evidence="6">
    <location>
        <begin position="350"/>
        <end position="363"/>
    </location>
</feature>
<dbReference type="InterPro" id="IPR013783">
    <property type="entry name" value="Ig-like_fold"/>
</dbReference>
<feature type="domain" description="Ig-like" evidence="8">
    <location>
        <begin position="103"/>
        <end position="194"/>
    </location>
</feature>
<organism evidence="9">
    <name type="scientific">Graphocephala atropunctata</name>
    <dbReference type="NCBI Taxonomy" id="36148"/>
    <lineage>
        <taxon>Eukaryota</taxon>
        <taxon>Metazoa</taxon>
        <taxon>Ecdysozoa</taxon>
        <taxon>Arthropoda</taxon>
        <taxon>Hexapoda</taxon>
        <taxon>Insecta</taxon>
        <taxon>Pterygota</taxon>
        <taxon>Neoptera</taxon>
        <taxon>Paraneoptera</taxon>
        <taxon>Hemiptera</taxon>
        <taxon>Auchenorrhyncha</taxon>
        <taxon>Membracoidea</taxon>
        <taxon>Cicadellidae</taxon>
        <taxon>Cicadellinae</taxon>
        <taxon>Cicadellini</taxon>
        <taxon>Graphocephala</taxon>
    </lineage>
</organism>
<evidence type="ECO:0000256" key="1">
    <source>
        <dbReference type="ARBA" id="ARBA00004479"/>
    </source>
</evidence>